<evidence type="ECO:0000313" key="4">
    <source>
        <dbReference type="Proteomes" id="UP000607397"/>
    </source>
</evidence>
<dbReference type="PROSITE" id="PS00409">
    <property type="entry name" value="PROKAR_NTER_METHYL"/>
    <property type="match status" value="1"/>
</dbReference>
<gene>
    <name evidence="3" type="ORF">GS597_01885</name>
</gene>
<evidence type="ECO:0008006" key="5">
    <source>
        <dbReference type="Google" id="ProtNLM"/>
    </source>
</evidence>
<dbReference type="InterPro" id="IPR012902">
    <property type="entry name" value="N_methyl_site"/>
</dbReference>
<accession>A0A8K2A6M8</accession>
<reference evidence="3" key="1">
    <citation type="submission" date="2019-12" db="EMBL/GenBank/DDBJ databases">
        <title>High-Quality draft genome sequences of three cyanobacteria isolated from the limestone walls of the Old Cathedral of Coimbra.</title>
        <authorList>
            <person name="Tiago I."/>
            <person name="Soares F."/>
            <person name="Portugal A."/>
        </authorList>
    </citation>
    <scope>NUCLEOTIDE SEQUENCE [LARGE SCALE GENOMIC DNA]</scope>
    <source>
        <strain evidence="3">C</strain>
    </source>
</reference>
<keyword evidence="2" id="KW-0472">Membrane</keyword>
<dbReference type="AlphaFoldDB" id="A0A8K2A6M8"/>
<organism evidence="3 4">
    <name type="scientific">Petrachloros mirabilis ULC683</name>
    <dbReference type="NCBI Taxonomy" id="2781853"/>
    <lineage>
        <taxon>Bacteria</taxon>
        <taxon>Bacillati</taxon>
        <taxon>Cyanobacteriota</taxon>
        <taxon>Cyanophyceae</taxon>
        <taxon>Synechococcales</taxon>
        <taxon>Petrachlorosaceae</taxon>
        <taxon>Petrachloros</taxon>
        <taxon>Petrachloros mirabilis</taxon>
    </lineage>
</organism>
<evidence type="ECO:0000256" key="2">
    <source>
        <dbReference type="SAM" id="Phobius"/>
    </source>
</evidence>
<dbReference type="EMBL" id="WVIC01000003">
    <property type="protein sequence ID" value="NCJ05285.1"/>
    <property type="molecule type" value="Genomic_DNA"/>
</dbReference>
<feature type="compositionally biased region" description="Polar residues" evidence="1">
    <location>
        <begin position="67"/>
        <end position="90"/>
    </location>
</feature>
<protein>
    <recommendedName>
        <fullName evidence="5">Type II secretion system protein</fullName>
    </recommendedName>
</protein>
<dbReference type="Proteomes" id="UP000607397">
    <property type="component" value="Unassembled WGS sequence"/>
</dbReference>
<evidence type="ECO:0000313" key="3">
    <source>
        <dbReference type="EMBL" id="NCJ05285.1"/>
    </source>
</evidence>
<comment type="caution">
    <text evidence="3">The sequence shown here is derived from an EMBL/GenBank/DDBJ whole genome shotgun (WGS) entry which is preliminary data.</text>
</comment>
<keyword evidence="4" id="KW-1185">Reference proteome</keyword>
<evidence type="ECO:0000256" key="1">
    <source>
        <dbReference type="SAM" id="MobiDB-lite"/>
    </source>
</evidence>
<sequence>MEPTSRDNQGLTLIETLVATLVFVTVLLSLVPIFTGYQVRILRNEIQGEAMTLAQEILDTVRRQRVQDPSNPGNSLPKTGTFDQLPTGESLTDLERQGRQYQATITYCDLPADMPPDTQQNFCNDFTRHLKVQVFHDGQRVYEVETVYTDLQ</sequence>
<keyword evidence="2" id="KW-0812">Transmembrane</keyword>
<keyword evidence="2" id="KW-1133">Transmembrane helix</keyword>
<name>A0A8K2A6M8_9CYAN</name>
<feature type="transmembrane region" description="Helical" evidence="2">
    <location>
        <begin position="12"/>
        <end position="34"/>
    </location>
</feature>
<dbReference type="RefSeq" id="WP_161823769.1">
    <property type="nucleotide sequence ID" value="NZ_WVIC01000003.1"/>
</dbReference>
<proteinExistence type="predicted"/>
<feature type="region of interest" description="Disordered" evidence="1">
    <location>
        <begin position="64"/>
        <end position="94"/>
    </location>
</feature>